<dbReference type="SMART" id="SM00220">
    <property type="entry name" value="S_TKc"/>
    <property type="match status" value="1"/>
</dbReference>
<dbReference type="Gene3D" id="3.30.200.20">
    <property type="entry name" value="Phosphorylase Kinase, domain 1"/>
    <property type="match status" value="1"/>
</dbReference>
<accession>A0ABR1QGZ9</accession>
<dbReference type="Proteomes" id="UP001391051">
    <property type="component" value="Unassembled WGS sequence"/>
</dbReference>
<dbReference type="PROSITE" id="PS50011">
    <property type="entry name" value="PROTEIN_KINASE_DOM"/>
    <property type="match status" value="1"/>
</dbReference>
<name>A0ABR1QGZ9_9PEZI</name>
<keyword evidence="12" id="KW-1185">Reference proteome</keyword>
<dbReference type="InterPro" id="IPR000719">
    <property type="entry name" value="Prot_kinase_dom"/>
</dbReference>
<comment type="catalytic activity">
    <reaction evidence="8">
        <text>L-seryl-[protein] + ATP = O-phospho-L-seryl-[protein] + ADP + H(+)</text>
        <dbReference type="Rhea" id="RHEA:17989"/>
        <dbReference type="Rhea" id="RHEA-COMP:9863"/>
        <dbReference type="Rhea" id="RHEA-COMP:11604"/>
        <dbReference type="ChEBI" id="CHEBI:15378"/>
        <dbReference type="ChEBI" id="CHEBI:29999"/>
        <dbReference type="ChEBI" id="CHEBI:30616"/>
        <dbReference type="ChEBI" id="CHEBI:83421"/>
        <dbReference type="ChEBI" id="CHEBI:456216"/>
        <dbReference type="EC" id="2.7.11.1"/>
    </reaction>
</comment>
<evidence type="ECO:0000313" key="11">
    <source>
        <dbReference type="EMBL" id="KAK7956019.1"/>
    </source>
</evidence>
<dbReference type="RefSeq" id="XP_066701325.1">
    <property type="nucleotide sequence ID" value="XM_066841463.1"/>
</dbReference>
<reference evidence="11 12" key="1">
    <citation type="submission" date="2023-01" db="EMBL/GenBank/DDBJ databases">
        <title>Analysis of 21 Apiospora genomes using comparative genomics revels a genus with tremendous synthesis potential of carbohydrate active enzymes and secondary metabolites.</title>
        <authorList>
            <person name="Sorensen T."/>
        </authorList>
    </citation>
    <scope>NUCLEOTIDE SEQUENCE [LARGE SCALE GENOMIC DNA]</scope>
    <source>
        <strain evidence="11 12">CBS 24483</strain>
    </source>
</reference>
<feature type="region of interest" description="Disordered" evidence="9">
    <location>
        <begin position="1"/>
        <end position="22"/>
    </location>
</feature>
<keyword evidence="3" id="KW-0808">Transferase</keyword>
<sequence length="454" mass="50678">MSTTTSSPVEMGDAPLEQVPATTAEEDSLVSKYWVNGFYKYEVEDVEDVEMYKPGGLDPVYLEEFIGEYEVVHKLGHGPNATVWLCRDHEQNRWCALKIVAASHSSEDKGELLLAKVLGDDGVNSAAAHHIMLPDKHFWHQGPNVRHLVLVLPLLGPSLRKWLEHNQHKLEAKKKLCRQMTKAIGFLQSQGVCHGDFMIQNVLMEIRNLDHLTEDEILAVFDDGINIAGIQTPSGGDPPPNAPSYAVVPAMWPTYEDEDNIILEDIVVAGFGEAFVPDGKDSHGVARAFSAPEVTFLSAPGLPSDIWSLGAAIMDVLGTMPFSGNHALFWESSIPDRVTRGRYRYKQSRWQDYILMEMVKPDDKPELGVFSLTDSQRNDPAHPAAYESVAALEEARNKAIQRGGYTHPISAALERRDDEEVSEKDLHDETVLLTDLALKIFRYEPTERIRTADI</sequence>
<comment type="catalytic activity">
    <reaction evidence="7">
        <text>L-threonyl-[protein] + ATP = O-phospho-L-threonyl-[protein] + ADP + H(+)</text>
        <dbReference type="Rhea" id="RHEA:46608"/>
        <dbReference type="Rhea" id="RHEA-COMP:11060"/>
        <dbReference type="Rhea" id="RHEA-COMP:11605"/>
        <dbReference type="ChEBI" id="CHEBI:15378"/>
        <dbReference type="ChEBI" id="CHEBI:30013"/>
        <dbReference type="ChEBI" id="CHEBI:30616"/>
        <dbReference type="ChEBI" id="CHEBI:61977"/>
        <dbReference type="ChEBI" id="CHEBI:456216"/>
        <dbReference type="EC" id="2.7.11.1"/>
    </reaction>
</comment>
<evidence type="ECO:0000259" key="10">
    <source>
        <dbReference type="PROSITE" id="PS50011"/>
    </source>
</evidence>
<evidence type="ECO:0000256" key="6">
    <source>
        <dbReference type="ARBA" id="ARBA00022840"/>
    </source>
</evidence>
<dbReference type="GeneID" id="92074525"/>
<dbReference type="PANTHER" id="PTHR47634">
    <property type="entry name" value="PROTEIN KINASE DOMAIN-CONTAINING PROTEIN-RELATED"/>
    <property type="match status" value="1"/>
</dbReference>
<dbReference type="SUPFAM" id="SSF56112">
    <property type="entry name" value="Protein kinase-like (PK-like)"/>
    <property type="match status" value="1"/>
</dbReference>
<keyword evidence="4" id="KW-0547">Nucleotide-binding</keyword>
<dbReference type="PANTHER" id="PTHR47634:SF9">
    <property type="entry name" value="PROTEIN KINASE DOMAIN-CONTAINING PROTEIN-RELATED"/>
    <property type="match status" value="1"/>
</dbReference>
<evidence type="ECO:0000256" key="2">
    <source>
        <dbReference type="ARBA" id="ARBA00022527"/>
    </source>
</evidence>
<feature type="domain" description="Protein kinase" evidence="10">
    <location>
        <begin position="69"/>
        <end position="454"/>
    </location>
</feature>
<proteinExistence type="predicted"/>
<keyword evidence="6" id="KW-0067">ATP-binding</keyword>
<keyword evidence="5 11" id="KW-0418">Kinase</keyword>
<gene>
    <name evidence="11" type="ORF">PG986_005241</name>
</gene>
<evidence type="ECO:0000256" key="4">
    <source>
        <dbReference type="ARBA" id="ARBA00022741"/>
    </source>
</evidence>
<evidence type="ECO:0000256" key="3">
    <source>
        <dbReference type="ARBA" id="ARBA00022679"/>
    </source>
</evidence>
<evidence type="ECO:0000256" key="9">
    <source>
        <dbReference type="SAM" id="MobiDB-lite"/>
    </source>
</evidence>
<dbReference type="Pfam" id="PF00069">
    <property type="entry name" value="Pkinase"/>
    <property type="match status" value="1"/>
</dbReference>
<comment type="caution">
    <text evidence="11">The sequence shown here is derived from an EMBL/GenBank/DDBJ whole genome shotgun (WGS) entry which is preliminary data.</text>
</comment>
<dbReference type="InterPro" id="IPR051334">
    <property type="entry name" value="SRPK"/>
</dbReference>
<dbReference type="EMBL" id="JAQQWE010000004">
    <property type="protein sequence ID" value="KAK7956019.1"/>
    <property type="molecule type" value="Genomic_DNA"/>
</dbReference>
<evidence type="ECO:0000256" key="8">
    <source>
        <dbReference type="ARBA" id="ARBA00048679"/>
    </source>
</evidence>
<organism evidence="11 12">
    <name type="scientific">Apiospora aurea</name>
    <dbReference type="NCBI Taxonomy" id="335848"/>
    <lineage>
        <taxon>Eukaryota</taxon>
        <taxon>Fungi</taxon>
        <taxon>Dikarya</taxon>
        <taxon>Ascomycota</taxon>
        <taxon>Pezizomycotina</taxon>
        <taxon>Sordariomycetes</taxon>
        <taxon>Xylariomycetidae</taxon>
        <taxon>Amphisphaeriales</taxon>
        <taxon>Apiosporaceae</taxon>
        <taxon>Apiospora</taxon>
    </lineage>
</organism>
<evidence type="ECO:0000256" key="1">
    <source>
        <dbReference type="ARBA" id="ARBA00012513"/>
    </source>
</evidence>
<dbReference type="Gene3D" id="1.10.510.10">
    <property type="entry name" value="Transferase(Phosphotransferase) domain 1"/>
    <property type="match status" value="1"/>
</dbReference>
<dbReference type="GO" id="GO:0016301">
    <property type="term" value="F:kinase activity"/>
    <property type="evidence" value="ECO:0007669"/>
    <property type="project" value="UniProtKB-KW"/>
</dbReference>
<evidence type="ECO:0000256" key="5">
    <source>
        <dbReference type="ARBA" id="ARBA00022777"/>
    </source>
</evidence>
<evidence type="ECO:0000313" key="12">
    <source>
        <dbReference type="Proteomes" id="UP001391051"/>
    </source>
</evidence>
<dbReference type="EC" id="2.7.11.1" evidence="1"/>
<evidence type="ECO:0000256" key="7">
    <source>
        <dbReference type="ARBA" id="ARBA00047899"/>
    </source>
</evidence>
<dbReference type="InterPro" id="IPR011009">
    <property type="entry name" value="Kinase-like_dom_sf"/>
</dbReference>
<protein>
    <recommendedName>
        <fullName evidence="1">non-specific serine/threonine protein kinase</fullName>
        <ecNumber evidence="1">2.7.11.1</ecNumber>
    </recommendedName>
</protein>
<keyword evidence="2" id="KW-0723">Serine/threonine-protein kinase</keyword>